<evidence type="ECO:0000313" key="3">
    <source>
        <dbReference type="Proteomes" id="UP000006727"/>
    </source>
</evidence>
<dbReference type="PaxDb" id="3218-PP1S82_17V6.1"/>
<dbReference type="InParanoid" id="A0A2K1IHV4"/>
<reference evidence="1 3" key="1">
    <citation type="journal article" date="2008" name="Science">
        <title>The Physcomitrella genome reveals evolutionary insights into the conquest of land by plants.</title>
        <authorList>
            <person name="Rensing S."/>
            <person name="Lang D."/>
            <person name="Zimmer A."/>
            <person name="Terry A."/>
            <person name="Salamov A."/>
            <person name="Shapiro H."/>
            <person name="Nishiyama T."/>
            <person name="Perroud P.-F."/>
            <person name="Lindquist E."/>
            <person name="Kamisugi Y."/>
            <person name="Tanahashi T."/>
            <person name="Sakakibara K."/>
            <person name="Fujita T."/>
            <person name="Oishi K."/>
            <person name="Shin-I T."/>
            <person name="Kuroki Y."/>
            <person name="Toyoda A."/>
            <person name="Suzuki Y."/>
            <person name="Hashimoto A."/>
            <person name="Yamaguchi K."/>
            <person name="Sugano A."/>
            <person name="Kohara Y."/>
            <person name="Fujiyama A."/>
            <person name="Anterola A."/>
            <person name="Aoki S."/>
            <person name="Ashton N."/>
            <person name="Barbazuk W.B."/>
            <person name="Barker E."/>
            <person name="Bennetzen J."/>
            <person name="Bezanilla M."/>
            <person name="Blankenship R."/>
            <person name="Cho S.H."/>
            <person name="Dutcher S."/>
            <person name="Estelle M."/>
            <person name="Fawcett J.A."/>
            <person name="Gundlach H."/>
            <person name="Hanada K."/>
            <person name="Heyl A."/>
            <person name="Hicks K.A."/>
            <person name="Hugh J."/>
            <person name="Lohr M."/>
            <person name="Mayer K."/>
            <person name="Melkozernov A."/>
            <person name="Murata T."/>
            <person name="Nelson D."/>
            <person name="Pils B."/>
            <person name="Prigge M."/>
            <person name="Reiss B."/>
            <person name="Renner T."/>
            <person name="Rombauts S."/>
            <person name="Rushton P."/>
            <person name="Sanderfoot A."/>
            <person name="Schween G."/>
            <person name="Shiu S.-H."/>
            <person name="Stueber K."/>
            <person name="Theodoulou F.L."/>
            <person name="Tu H."/>
            <person name="Van de Peer Y."/>
            <person name="Verrier P.J."/>
            <person name="Waters E."/>
            <person name="Wood A."/>
            <person name="Yang L."/>
            <person name="Cove D."/>
            <person name="Cuming A."/>
            <person name="Hasebe M."/>
            <person name="Lucas S."/>
            <person name="Mishler D.B."/>
            <person name="Reski R."/>
            <person name="Grigoriev I."/>
            <person name="Quatrano R.S."/>
            <person name="Boore J.L."/>
        </authorList>
    </citation>
    <scope>NUCLEOTIDE SEQUENCE [LARGE SCALE GENOMIC DNA]</scope>
    <source>
        <strain evidence="2 3">cv. Gransden 2004</strain>
    </source>
</reference>
<proteinExistence type="predicted"/>
<reference evidence="1 3" key="2">
    <citation type="journal article" date="2018" name="Plant J.">
        <title>The Physcomitrella patens chromosome-scale assembly reveals moss genome structure and evolution.</title>
        <authorList>
            <person name="Lang D."/>
            <person name="Ullrich K.K."/>
            <person name="Murat F."/>
            <person name="Fuchs J."/>
            <person name="Jenkins J."/>
            <person name="Haas F.B."/>
            <person name="Piednoel M."/>
            <person name="Gundlach H."/>
            <person name="Van Bel M."/>
            <person name="Meyberg R."/>
            <person name="Vives C."/>
            <person name="Morata J."/>
            <person name="Symeonidi A."/>
            <person name="Hiss M."/>
            <person name="Muchero W."/>
            <person name="Kamisugi Y."/>
            <person name="Saleh O."/>
            <person name="Blanc G."/>
            <person name="Decker E.L."/>
            <person name="van Gessel N."/>
            <person name="Grimwood J."/>
            <person name="Hayes R.D."/>
            <person name="Graham S.W."/>
            <person name="Gunter L.E."/>
            <person name="McDaniel S.F."/>
            <person name="Hoernstein S.N.W."/>
            <person name="Larsson A."/>
            <person name="Li F.W."/>
            <person name="Perroud P.F."/>
            <person name="Phillips J."/>
            <person name="Ranjan P."/>
            <person name="Rokshar D.S."/>
            <person name="Rothfels C.J."/>
            <person name="Schneider L."/>
            <person name="Shu S."/>
            <person name="Stevenson D.W."/>
            <person name="Thummler F."/>
            <person name="Tillich M."/>
            <person name="Villarreal Aguilar J.C."/>
            <person name="Widiez T."/>
            <person name="Wong G.K."/>
            <person name="Wymore A."/>
            <person name="Zhang Y."/>
            <person name="Zimmer A.D."/>
            <person name="Quatrano R.S."/>
            <person name="Mayer K.F.X."/>
            <person name="Goodstein D."/>
            <person name="Casacuberta J.M."/>
            <person name="Vandepoele K."/>
            <person name="Reski R."/>
            <person name="Cuming A.C."/>
            <person name="Tuskan G.A."/>
            <person name="Maumus F."/>
            <person name="Salse J."/>
            <person name="Schmutz J."/>
            <person name="Rensing S.A."/>
        </authorList>
    </citation>
    <scope>NUCLEOTIDE SEQUENCE [LARGE SCALE GENOMIC DNA]</scope>
    <source>
        <strain evidence="2 3">cv. Gransden 2004</strain>
    </source>
</reference>
<dbReference type="EnsemblPlants" id="Pp3c23_1650V3.1">
    <property type="protein sequence ID" value="PAC:32951226.CDS.1"/>
    <property type="gene ID" value="Pp3c23_1650"/>
</dbReference>
<dbReference type="Gramene" id="Pp3c23_1650V3.1">
    <property type="protein sequence ID" value="PAC:32951226.CDS.1"/>
    <property type="gene ID" value="Pp3c23_1650"/>
</dbReference>
<organism evidence="1">
    <name type="scientific">Physcomitrium patens</name>
    <name type="common">Spreading-leaved earth moss</name>
    <name type="synonym">Physcomitrella patens</name>
    <dbReference type="NCBI Taxonomy" id="3218"/>
    <lineage>
        <taxon>Eukaryota</taxon>
        <taxon>Viridiplantae</taxon>
        <taxon>Streptophyta</taxon>
        <taxon>Embryophyta</taxon>
        <taxon>Bryophyta</taxon>
        <taxon>Bryophytina</taxon>
        <taxon>Bryopsida</taxon>
        <taxon>Funariidae</taxon>
        <taxon>Funariales</taxon>
        <taxon>Funariaceae</taxon>
        <taxon>Physcomitrium</taxon>
    </lineage>
</organism>
<name>A0A2K1IHV4_PHYPA</name>
<evidence type="ECO:0000313" key="1">
    <source>
        <dbReference type="EMBL" id="PNR28848.1"/>
    </source>
</evidence>
<reference evidence="2" key="3">
    <citation type="submission" date="2020-12" db="UniProtKB">
        <authorList>
            <consortium name="EnsemblPlants"/>
        </authorList>
    </citation>
    <scope>IDENTIFICATION</scope>
</reference>
<dbReference type="Proteomes" id="UP000006727">
    <property type="component" value="Chromosome 23"/>
</dbReference>
<sequence length="219" mass="23172">MWGVKPATRPVELVIGGRGAGTCDLGNAVREGTSVRGFRSCPDLGSTGTRRGRETKLPVGGIHDVLVAAHGVSPATFGRELSRVPFCLHFAAPYFTELHLEHSLLTVLIHDADARGKRTRGLDLGTELVCLLHLLDSAFGLFAVIHVADTEAVLVAAAVDAPVEAANAARFAHEPLFRGDSQRVRAEAPVGKHHVRGEGHLQLVMVGTGSVATMDVRVG</sequence>
<accession>A0A2K1IHV4</accession>
<protein>
    <submittedName>
        <fullName evidence="1 2">Uncharacterized protein</fullName>
    </submittedName>
</protein>
<dbReference type="EMBL" id="ABEU02000023">
    <property type="protein sequence ID" value="PNR28848.1"/>
    <property type="molecule type" value="Genomic_DNA"/>
</dbReference>
<gene>
    <name evidence="1" type="ORF">PHYPA_027540</name>
</gene>
<dbReference type="AlphaFoldDB" id="A0A2K1IHV4"/>
<keyword evidence="3" id="KW-1185">Reference proteome</keyword>
<evidence type="ECO:0000313" key="2">
    <source>
        <dbReference type="EnsemblPlants" id="PAC:32951226.CDS.1"/>
    </source>
</evidence>